<dbReference type="Proteomes" id="UP001596978">
    <property type="component" value="Unassembled WGS sequence"/>
</dbReference>
<protein>
    <submittedName>
        <fullName evidence="2">DUF2306 domain-containing protein</fullName>
    </submittedName>
</protein>
<evidence type="ECO:0000256" key="1">
    <source>
        <dbReference type="SAM" id="Phobius"/>
    </source>
</evidence>
<feature type="transmembrane region" description="Helical" evidence="1">
    <location>
        <begin position="128"/>
        <end position="146"/>
    </location>
</feature>
<evidence type="ECO:0000313" key="3">
    <source>
        <dbReference type="Proteomes" id="UP001596978"/>
    </source>
</evidence>
<feature type="transmembrane region" description="Helical" evidence="1">
    <location>
        <begin position="44"/>
        <end position="63"/>
    </location>
</feature>
<accession>A0ABW3CVY2</accession>
<dbReference type="EMBL" id="JBHTJH010000002">
    <property type="protein sequence ID" value="MFD0860836.1"/>
    <property type="molecule type" value="Genomic_DNA"/>
</dbReference>
<reference evidence="3" key="1">
    <citation type="journal article" date="2019" name="Int. J. Syst. Evol. Microbiol.">
        <title>The Global Catalogue of Microorganisms (GCM) 10K type strain sequencing project: providing services to taxonomists for standard genome sequencing and annotation.</title>
        <authorList>
            <consortium name="The Broad Institute Genomics Platform"/>
            <consortium name="The Broad Institute Genome Sequencing Center for Infectious Disease"/>
            <person name="Wu L."/>
            <person name="Ma J."/>
        </authorList>
    </citation>
    <scope>NUCLEOTIDE SEQUENCE [LARGE SCALE GENOMIC DNA]</scope>
    <source>
        <strain evidence="3">CCUG 62952</strain>
    </source>
</reference>
<feature type="transmembrane region" description="Helical" evidence="1">
    <location>
        <begin position="167"/>
        <end position="185"/>
    </location>
</feature>
<feature type="transmembrane region" description="Helical" evidence="1">
    <location>
        <begin position="104"/>
        <end position="122"/>
    </location>
</feature>
<name>A0ABW3CVY2_9FLAO</name>
<gene>
    <name evidence="2" type="ORF">ACFQ1M_01340</name>
</gene>
<feature type="transmembrane region" description="Helical" evidence="1">
    <location>
        <begin position="191"/>
        <end position="209"/>
    </location>
</feature>
<feature type="transmembrane region" description="Helical" evidence="1">
    <location>
        <begin position="6"/>
        <end position="32"/>
    </location>
</feature>
<organism evidence="2 3">
    <name type="scientific">Sungkyunkwania multivorans</name>
    <dbReference type="NCBI Taxonomy" id="1173618"/>
    <lineage>
        <taxon>Bacteria</taxon>
        <taxon>Pseudomonadati</taxon>
        <taxon>Bacteroidota</taxon>
        <taxon>Flavobacteriia</taxon>
        <taxon>Flavobacteriales</taxon>
        <taxon>Flavobacteriaceae</taxon>
        <taxon>Sungkyunkwania</taxon>
    </lineage>
</organism>
<dbReference type="RefSeq" id="WP_386402717.1">
    <property type="nucleotide sequence ID" value="NZ_JBHTJH010000002.1"/>
</dbReference>
<keyword evidence="1" id="KW-0812">Transmembrane</keyword>
<comment type="caution">
    <text evidence="2">The sequence shown here is derived from an EMBL/GenBank/DDBJ whole genome shotgun (WGS) entry which is preliminary data.</text>
</comment>
<keyword evidence="1" id="KW-0472">Membrane</keyword>
<sequence>MTLEDLITIMIYIHAFAGAIALLAGSVAIVSRKGGTVHTKAGRVFYHSMVVLALLALVISWMPGHINNFLFVIGVFSLYLVISGKAAIRYKKIEQRSELRVDKLVSGAMFFFAIVMLVMAIHQQLNGNSFGIVLAIFGALGLVRSIQDFLAFRNIQKLRKDWLRHHIGKITGGFIAAVTAFFVVNEVLPSLLGWLLPTLLGTSYILYWTRKISKRK</sequence>
<evidence type="ECO:0000313" key="2">
    <source>
        <dbReference type="EMBL" id="MFD0860836.1"/>
    </source>
</evidence>
<proteinExistence type="predicted"/>
<keyword evidence="1" id="KW-1133">Transmembrane helix</keyword>
<keyword evidence="3" id="KW-1185">Reference proteome</keyword>
<feature type="transmembrane region" description="Helical" evidence="1">
    <location>
        <begin position="69"/>
        <end position="88"/>
    </location>
</feature>